<name>A0A159Z4K1_9RHOB</name>
<evidence type="ECO:0000313" key="2">
    <source>
        <dbReference type="Proteomes" id="UP000076128"/>
    </source>
</evidence>
<dbReference type="KEGG" id="daa:AKL17_2875"/>
<sequence>MTVRLQLAAEGGAAPRLLRRLPPGYLDQNEGQGVFGREAAR</sequence>
<dbReference type="Proteomes" id="UP000076128">
    <property type="component" value="Chromosome"/>
</dbReference>
<dbReference type="STRING" id="1335048.AKL17_2875"/>
<organism evidence="1 2">
    <name type="scientific">Frigidibacter mobilis</name>
    <dbReference type="NCBI Taxonomy" id="1335048"/>
    <lineage>
        <taxon>Bacteria</taxon>
        <taxon>Pseudomonadati</taxon>
        <taxon>Pseudomonadota</taxon>
        <taxon>Alphaproteobacteria</taxon>
        <taxon>Rhodobacterales</taxon>
        <taxon>Paracoccaceae</taxon>
        <taxon>Frigidibacter</taxon>
    </lineage>
</organism>
<accession>A0A159Z4K1</accession>
<evidence type="ECO:0000313" key="1">
    <source>
        <dbReference type="EMBL" id="AMY70111.1"/>
    </source>
</evidence>
<dbReference type="AlphaFoldDB" id="A0A159Z4K1"/>
<dbReference type="EMBL" id="CP012661">
    <property type="protein sequence ID" value="AMY70111.1"/>
    <property type="molecule type" value="Genomic_DNA"/>
</dbReference>
<reference evidence="1 2" key="1">
    <citation type="submission" date="2015-09" db="EMBL/GenBank/DDBJ databases">
        <title>Complete genome sequence of Defluviimonas alba cai42t isolated from an oilfield in Xinjiang.</title>
        <authorList>
            <person name="Geng S."/>
            <person name="Pan X."/>
            <person name="Wu X."/>
        </authorList>
    </citation>
    <scope>NUCLEOTIDE SEQUENCE [LARGE SCALE GENOMIC DNA]</scope>
    <source>
        <strain evidence="2">cai42</strain>
    </source>
</reference>
<gene>
    <name evidence="1" type="ORF">AKL17_2875</name>
</gene>
<proteinExistence type="predicted"/>
<keyword evidence="2" id="KW-1185">Reference proteome</keyword>
<protein>
    <submittedName>
        <fullName evidence="1">Uncharacterized protein</fullName>
    </submittedName>
</protein>